<dbReference type="InterPro" id="IPR035959">
    <property type="entry name" value="RutC-like_sf"/>
</dbReference>
<evidence type="ECO:0000313" key="2">
    <source>
        <dbReference type="EMBL" id="MDX8530596.1"/>
    </source>
</evidence>
<organism evidence="2 3">
    <name type="scientific">Mesorhizobium vachelliae</name>
    <dbReference type="NCBI Taxonomy" id="3072309"/>
    <lineage>
        <taxon>Bacteria</taxon>
        <taxon>Pseudomonadati</taxon>
        <taxon>Pseudomonadota</taxon>
        <taxon>Alphaproteobacteria</taxon>
        <taxon>Hyphomicrobiales</taxon>
        <taxon>Phyllobacteriaceae</taxon>
        <taxon>Mesorhizobium</taxon>
    </lineage>
</organism>
<dbReference type="CDD" id="cd00448">
    <property type="entry name" value="YjgF_YER057c_UK114_family"/>
    <property type="match status" value="1"/>
</dbReference>
<dbReference type="SUPFAM" id="SSF55298">
    <property type="entry name" value="YjgF-like"/>
    <property type="match status" value="1"/>
</dbReference>
<comment type="similarity">
    <text evidence="1">Belongs to the RutC family.</text>
</comment>
<comment type="caution">
    <text evidence="2">The sequence shown here is derived from an EMBL/GenBank/DDBJ whole genome shotgun (WGS) entry which is preliminary data.</text>
</comment>
<dbReference type="RefSeq" id="WP_320245961.1">
    <property type="nucleotide sequence ID" value="NZ_JAVIIQ010000002.1"/>
</dbReference>
<proteinExistence type="inferred from homology"/>
<dbReference type="EC" id="3.5.-.-" evidence="2"/>
<sequence length="134" mass="14585">MGTVPFNRQEEAHLPKQCFGKSHVPLSPAVRAGDFVYISGQVPVGSDGLVVKGGIAEQTEQVLQNVKAALALAGCTMDDVVKTTVWLEDARDFGTFNTVYAKHFPKDPPARTTVESRLMIDIKIEVEAVAYRPV</sequence>
<dbReference type="PANTHER" id="PTHR11803:SF58">
    <property type="entry name" value="PROTEIN HMF1-RELATED"/>
    <property type="match status" value="1"/>
</dbReference>
<gene>
    <name evidence="2" type="ORF">RFM42_06390</name>
</gene>
<dbReference type="EMBL" id="JAVIIQ010000002">
    <property type="protein sequence ID" value="MDX8530596.1"/>
    <property type="molecule type" value="Genomic_DNA"/>
</dbReference>
<dbReference type="InterPro" id="IPR006175">
    <property type="entry name" value="YjgF/YER057c/UK114"/>
</dbReference>
<keyword evidence="2" id="KW-0378">Hydrolase</keyword>
<dbReference type="PANTHER" id="PTHR11803">
    <property type="entry name" value="2-IMINOBUTANOATE/2-IMINOPROPANOATE DEAMINASE RIDA"/>
    <property type="match status" value="1"/>
</dbReference>
<dbReference type="Pfam" id="PF01042">
    <property type="entry name" value="Ribonuc_L-PSP"/>
    <property type="match status" value="1"/>
</dbReference>
<dbReference type="Proteomes" id="UP001285154">
    <property type="component" value="Unassembled WGS sequence"/>
</dbReference>
<evidence type="ECO:0000313" key="3">
    <source>
        <dbReference type="Proteomes" id="UP001285154"/>
    </source>
</evidence>
<dbReference type="Gene3D" id="3.30.1330.40">
    <property type="entry name" value="RutC-like"/>
    <property type="match status" value="1"/>
</dbReference>
<reference evidence="2 3" key="1">
    <citation type="submission" date="2023-08" db="EMBL/GenBank/DDBJ databases">
        <title>Implementing the SeqCode for naming new Mesorhizobium species isolated from Vachellia karroo root nodules.</title>
        <authorList>
            <person name="Van Lill M."/>
        </authorList>
    </citation>
    <scope>NUCLEOTIDE SEQUENCE [LARGE SCALE GENOMIC DNA]</scope>
    <source>
        <strain evidence="2 3">VK25D</strain>
    </source>
</reference>
<evidence type="ECO:0000256" key="1">
    <source>
        <dbReference type="ARBA" id="ARBA00010552"/>
    </source>
</evidence>
<dbReference type="GO" id="GO:0016787">
    <property type="term" value="F:hydrolase activity"/>
    <property type="evidence" value="ECO:0007669"/>
    <property type="project" value="UniProtKB-KW"/>
</dbReference>
<accession>A0ABU4ZYU8</accession>
<name>A0ABU4ZYU8_9HYPH</name>
<protein>
    <submittedName>
        <fullName evidence="2">RidA family protein</fullName>
        <ecNumber evidence="2">3.5.-.-</ecNumber>
    </submittedName>
</protein>
<keyword evidence="3" id="KW-1185">Reference proteome</keyword>